<dbReference type="Gene3D" id="3.40.50.1820">
    <property type="entry name" value="alpha/beta hydrolase"/>
    <property type="match status" value="1"/>
</dbReference>
<accession>A0A937G355</accession>
<dbReference type="EMBL" id="JAEUGD010000067">
    <property type="protein sequence ID" value="MBL6449827.1"/>
    <property type="molecule type" value="Genomic_DNA"/>
</dbReference>
<organism evidence="1 2">
    <name type="scientific">Fulvivirga marina</name>
    <dbReference type="NCBI Taxonomy" id="2494733"/>
    <lineage>
        <taxon>Bacteria</taxon>
        <taxon>Pseudomonadati</taxon>
        <taxon>Bacteroidota</taxon>
        <taxon>Cytophagia</taxon>
        <taxon>Cytophagales</taxon>
        <taxon>Fulvivirgaceae</taxon>
        <taxon>Fulvivirga</taxon>
    </lineage>
</organism>
<dbReference type="InterPro" id="IPR011990">
    <property type="entry name" value="TPR-like_helical_dom_sf"/>
</dbReference>
<keyword evidence="2" id="KW-1185">Reference proteome</keyword>
<dbReference type="SUPFAM" id="SSF53474">
    <property type="entry name" value="alpha/beta-Hydrolases"/>
    <property type="match status" value="1"/>
</dbReference>
<reference evidence="1" key="1">
    <citation type="submission" date="2021-01" db="EMBL/GenBank/DDBJ databases">
        <title>Fulvivirga kasyanovii gen. nov., sp nov., a novel member of the phylum Bacteroidetes isolated from seawater in a mussel farm.</title>
        <authorList>
            <person name="Zhao L.-H."/>
            <person name="Wang Z.-J."/>
        </authorList>
    </citation>
    <scope>NUCLEOTIDE SEQUENCE</scope>
    <source>
        <strain evidence="1">29W222</strain>
    </source>
</reference>
<evidence type="ECO:0000313" key="1">
    <source>
        <dbReference type="EMBL" id="MBL6449827.1"/>
    </source>
</evidence>
<evidence type="ECO:0000313" key="2">
    <source>
        <dbReference type="Proteomes" id="UP000614216"/>
    </source>
</evidence>
<dbReference type="RefSeq" id="WP_202859368.1">
    <property type="nucleotide sequence ID" value="NZ_JAEUGD010000067.1"/>
</dbReference>
<protein>
    <submittedName>
        <fullName evidence="1">Uncharacterized protein</fullName>
    </submittedName>
</protein>
<sequence>MKRLFFKLYLLLFALTIITFLARGTSLYAQKYPKGQVVDTVWCAGDTSQSYALYLPSNYNPQYQWPAMIVFEPAARGGLPVNKFMSGAEELGYILIGSNNSRNGSWEIAFNAADAIFLDIFDRFSIDPDRVYTSGFSGGSRIATSVAVITDKIAGIVACGAGYPNVPQYQPTVNSKFVYCALVGNQDMNYLEHLKVAEDLKGKGISNNLIIFPAGHQWPPASFLKESLYWLEFQFYRRGVETNSSFSHEKLYDLMKYRADSVFQKGNFVEALRIYKCLEESFQEYIDLKSITEQISTIERSKELKKQQRKKVKLNSLEMSYRFKMGEAFTELTFTRFKSGNDTSLKDMDWWKNEIDQFKRMAGKRDVYKSNMALRVLNMIWARCAETSFTYASRQDYEMAMILNEIWLYVEPESVWGHWSMARLFAQTGDVDGTIEHLKAVKEYRPGIPFKALRRDVAFEQVYDHIAIQRLLKENP</sequence>
<dbReference type="AlphaFoldDB" id="A0A937G355"/>
<dbReference type="InterPro" id="IPR029058">
    <property type="entry name" value="AB_hydrolase_fold"/>
</dbReference>
<proteinExistence type="predicted"/>
<gene>
    <name evidence="1" type="ORF">JMN32_26180</name>
</gene>
<dbReference type="Gene3D" id="1.25.40.10">
    <property type="entry name" value="Tetratricopeptide repeat domain"/>
    <property type="match status" value="1"/>
</dbReference>
<dbReference type="SUPFAM" id="SSF48452">
    <property type="entry name" value="TPR-like"/>
    <property type="match status" value="1"/>
</dbReference>
<comment type="caution">
    <text evidence="1">The sequence shown here is derived from an EMBL/GenBank/DDBJ whole genome shotgun (WGS) entry which is preliminary data.</text>
</comment>
<dbReference type="Proteomes" id="UP000614216">
    <property type="component" value="Unassembled WGS sequence"/>
</dbReference>
<name>A0A937G355_9BACT</name>